<dbReference type="CDD" id="cd04301">
    <property type="entry name" value="NAT_SF"/>
    <property type="match status" value="1"/>
</dbReference>
<gene>
    <name evidence="2" type="ORF">GA0070616_3730</name>
</gene>
<protein>
    <submittedName>
        <fullName evidence="2">Acetyltransferase (GNAT) family protein</fullName>
    </submittedName>
</protein>
<dbReference type="Pfam" id="PF00583">
    <property type="entry name" value="Acetyltransf_1"/>
    <property type="match status" value="1"/>
</dbReference>
<evidence type="ECO:0000313" key="3">
    <source>
        <dbReference type="Proteomes" id="UP000199699"/>
    </source>
</evidence>
<dbReference type="GO" id="GO:0016747">
    <property type="term" value="F:acyltransferase activity, transferring groups other than amino-acyl groups"/>
    <property type="evidence" value="ECO:0007669"/>
    <property type="project" value="InterPro"/>
</dbReference>
<organism evidence="2 3">
    <name type="scientific">Micromonospora nigra</name>
    <dbReference type="NCBI Taxonomy" id="145857"/>
    <lineage>
        <taxon>Bacteria</taxon>
        <taxon>Bacillati</taxon>
        <taxon>Actinomycetota</taxon>
        <taxon>Actinomycetes</taxon>
        <taxon>Micromonosporales</taxon>
        <taxon>Micromonosporaceae</taxon>
        <taxon>Micromonospora</taxon>
    </lineage>
</organism>
<feature type="domain" description="N-acetyltransferase" evidence="1">
    <location>
        <begin position="5"/>
        <end position="179"/>
    </location>
</feature>
<keyword evidence="2" id="KW-0808">Transferase</keyword>
<dbReference type="EMBL" id="FMHT01000003">
    <property type="protein sequence ID" value="SCL28627.1"/>
    <property type="molecule type" value="Genomic_DNA"/>
</dbReference>
<dbReference type="Proteomes" id="UP000199699">
    <property type="component" value="Unassembled WGS sequence"/>
</dbReference>
<dbReference type="PROSITE" id="PS51186">
    <property type="entry name" value="GNAT"/>
    <property type="match status" value="1"/>
</dbReference>
<dbReference type="OrthoDB" id="4536199at2"/>
<reference evidence="2 3" key="1">
    <citation type="submission" date="2016-06" db="EMBL/GenBank/DDBJ databases">
        <authorList>
            <person name="Kjaerup R.B."/>
            <person name="Dalgaard T.S."/>
            <person name="Juul-Madsen H.R."/>
        </authorList>
    </citation>
    <scope>NUCLEOTIDE SEQUENCE [LARGE SCALE GENOMIC DNA]</scope>
    <source>
        <strain evidence="2 3">DSM 43818</strain>
    </source>
</reference>
<dbReference type="InterPro" id="IPR016181">
    <property type="entry name" value="Acyl_CoA_acyltransferase"/>
</dbReference>
<name>A0A1C6SGT9_9ACTN</name>
<dbReference type="InterPro" id="IPR000182">
    <property type="entry name" value="GNAT_dom"/>
</dbReference>
<keyword evidence="3" id="KW-1185">Reference proteome</keyword>
<dbReference type="AlphaFoldDB" id="A0A1C6SGT9"/>
<dbReference type="SUPFAM" id="SSF55729">
    <property type="entry name" value="Acyl-CoA N-acyltransferases (Nat)"/>
    <property type="match status" value="1"/>
</dbReference>
<sequence length="179" mass="20306">MRDDLRLERYDAAQAEGITDRLVALYLEVYADAGEFYSEDRYRRQLGAHRQRDGWTLVTATTDGQLIGYIYGFPLAPDTGWWNGIQEPVSVDFTAEDGKRTFAISELMVGSEWRRQGVARALHDELVGSRPETRATLLVRPDNTAAQAAYRSWGWQEITHLTPSWDGSPTFAVMVKHLP</sequence>
<dbReference type="Gene3D" id="3.40.630.30">
    <property type="match status" value="1"/>
</dbReference>
<proteinExistence type="predicted"/>
<dbReference type="RefSeq" id="WP_091084131.1">
    <property type="nucleotide sequence ID" value="NZ_FMHT01000003.1"/>
</dbReference>
<accession>A0A1C6SGT9</accession>
<evidence type="ECO:0000259" key="1">
    <source>
        <dbReference type="PROSITE" id="PS51186"/>
    </source>
</evidence>
<dbReference type="STRING" id="145857.GA0070616_3730"/>
<evidence type="ECO:0000313" key="2">
    <source>
        <dbReference type="EMBL" id="SCL28627.1"/>
    </source>
</evidence>